<feature type="region of interest" description="Disordered" evidence="1">
    <location>
        <begin position="1"/>
        <end position="198"/>
    </location>
</feature>
<keyword evidence="4" id="KW-1185">Reference proteome</keyword>
<feature type="compositionally biased region" description="Basic and acidic residues" evidence="1">
    <location>
        <begin position="252"/>
        <end position="264"/>
    </location>
</feature>
<feature type="compositionally biased region" description="Polar residues" evidence="1">
    <location>
        <begin position="74"/>
        <end position="101"/>
    </location>
</feature>
<dbReference type="InterPro" id="IPR031981">
    <property type="entry name" value="MIEAP_C"/>
</dbReference>
<feature type="compositionally biased region" description="Basic and acidic residues" evidence="1">
    <location>
        <begin position="682"/>
        <end position="692"/>
    </location>
</feature>
<feature type="compositionally biased region" description="Basic residues" evidence="1">
    <location>
        <begin position="175"/>
        <end position="191"/>
    </location>
</feature>
<accession>A0A9D4QPW4</accession>
<feature type="compositionally biased region" description="Polar residues" evidence="1">
    <location>
        <begin position="719"/>
        <end position="752"/>
    </location>
</feature>
<name>A0A9D4QPW4_DREPO</name>
<feature type="region of interest" description="Disordered" evidence="1">
    <location>
        <begin position="815"/>
        <end position="838"/>
    </location>
</feature>
<comment type="caution">
    <text evidence="3">The sequence shown here is derived from an EMBL/GenBank/DDBJ whole genome shotgun (WGS) entry which is preliminary data.</text>
</comment>
<reference evidence="3" key="2">
    <citation type="submission" date="2020-11" db="EMBL/GenBank/DDBJ databases">
        <authorList>
            <person name="McCartney M.A."/>
            <person name="Auch B."/>
            <person name="Kono T."/>
            <person name="Mallez S."/>
            <person name="Becker A."/>
            <person name="Gohl D.M."/>
            <person name="Silverstein K.A.T."/>
            <person name="Koren S."/>
            <person name="Bechman K.B."/>
            <person name="Herman A."/>
            <person name="Abrahante J.E."/>
            <person name="Garbe J."/>
        </authorList>
    </citation>
    <scope>NUCLEOTIDE SEQUENCE</scope>
    <source>
        <strain evidence="3">Duluth1</strain>
        <tissue evidence="3">Whole animal</tissue>
    </source>
</reference>
<dbReference type="Pfam" id="PF16026">
    <property type="entry name" value="MIEAP"/>
    <property type="match status" value="1"/>
</dbReference>
<evidence type="ECO:0000256" key="1">
    <source>
        <dbReference type="SAM" id="MobiDB-lite"/>
    </source>
</evidence>
<dbReference type="Proteomes" id="UP000828390">
    <property type="component" value="Unassembled WGS sequence"/>
</dbReference>
<evidence type="ECO:0000313" key="3">
    <source>
        <dbReference type="EMBL" id="KAH3839009.1"/>
    </source>
</evidence>
<proteinExistence type="predicted"/>
<dbReference type="EMBL" id="JAIWYP010000004">
    <property type="protein sequence ID" value="KAH3839009.1"/>
    <property type="molecule type" value="Genomic_DNA"/>
</dbReference>
<organism evidence="3 4">
    <name type="scientific">Dreissena polymorpha</name>
    <name type="common">Zebra mussel</name>
    <name type="synonym">Mytilus polymorpha</name>
    <dbReference type="NCBI Taxonomy" id="45954"/>
    <lineage>
        <taxon>Eukaryota</taxon>
        <taxon>Metazoa</taxon>
        <taxon>Spiralia</taxon>
        <taxon>Lophotrochozoa</taxon>
        <taxon>Mollusca</taxon>
        <taxon>Bivalvia</taxon>
        <taxon>Autobranchia</taxon>
        <taxon>Heteroconchia</taxon>
        <taxon>Euheterodonta</taxon>
        <taxon>Imparidentia</taxon>
        <taxon>Neoheterodontei</taxon>
        <taxon>Myida</taxon>
        <taxon>Dreissenoidea</taxon>
        <taxon>Dreissenidae</taxon>
        <taxon>Dreissena</taxon>
    </lineage>
</organism>
<evidence type="ECO:0000259" key="2">
    <source>
        <dbReference type="Pfam" id="PF16026"/>
    </source>
</evidence>
<feature type="compositionally biased region" description="Basic and acidic residues" evidence="1">
    <location>
        <begin position="652"/>
        <end position="661"/>
    </location>
</feature>
<evidence type="ECO:0000313" key="4">
    <source>
        <dbReference type="Proteomes" id="UP000828390"/>
    </source>
</evidence>
<feature type="domain" description="Mitochondria-eating protein C-terminal" evidence="2">
    <location>
        <begin position="355"/>
        <end position="540"/>
    </location>
</feature>
<feature type="compositionally biased region" description="Basic and acidic residues" evidence="1">
    <location>
        <begin position="705"/>
        <end position="718"/>
    </location>
</feature>
<feature type="region of interest" description="Disordered" evidence="1">
    <location>
        <begin position="643"/>
        <end position="756"/>
    </location>
</feature>
<feature type="region of interest" description="Disordered" evidence="1">
    <location>
        <begin position="252"/>
        <end position="272"/>
    </location>
</feature>
<feature type="compositionally biased region" description="Polar residues" evidence="1">
    <location>
        <begin position="148"/>
        <end position="162"/>
    </location>
</feature>
<gene>
    <name evidence="3" type="ORF">DPMN_112428</name>
</gene>
<feature type="compositionally biased region" description="Basic and acidic residues" evidence="1">
    <location>
        <begin position="122"/>
        <end position="146"/>
    </location>
</feature>
<feature type="compositionally biased region" description="Polar residues" evidence="1">
    <location>
        <begin position="16"/>
        <end position="31"/>
    </location>
</feature>
<sequence>MGNCPSENVHHLDYAKTTSVSKTASQDSNFYAMSGAGSINEPGGSGSGMENQFGVKKRSSMKYKEWTPVDNSKAMISQTSNTIESPQAAKPNTTPTRSPENMNPPLPVFDNSAVTSPYQPLESHKSADDKQRHNNDVNQTNKEHVEAAQSSGGDVQAGSNTSKKIRHNDPSQHQKDKKPKKHKQSRQRKSSSKKELHELDRNELIEIYKRASAELQTRDQEIRQLHAKNEHAAAQYDKSKDNIEQLKQQIRNERQASNAREHDLQSSINDLTNQNEDLKKKIEKNKTSKQALAQVTTKHEQIVDRLNSDAAKLRQEIYELKQANDDLKNRLSAVFGAKLQDNNPDIADLSDPNRSMKLAERFSELYDNEWTNCFEVLTKQKNIVEKKAIGQMLQACLTIYQDCSTNASNDLKTLTQALDRFDGETDIRLVKDLKEKRKRRFQDDIQRLRQPIEQKIIAVFKEKTNEKNVEEFWLKCIELCWLMVIQDPPVSMDARTSQLGEIFDGTVYRHYTKSGKYVEFIVWPALRLTETGSLLYKGVAQGTDKYQQYSDSVDNDVNTDEQPSSPTSRKYQNENESCTVDEIKRSDNISKTAMGDKVLENTKGQNSGTIPKHTDKRTDEVVCRTGESEMSQNQNMFNAERAVPTQGTQDSNELHKNHNFDADVNQPVNVDPLYKNTQPNKRHSEGLSDVHNHNTSKQTETTDVEQSKQDVTQPEKKPITTSTSLAQTDYGNSTQLNASGRKSTIGENNKMSGSIHKKEKELKQSLKTKNAPSAPHIENLLSGKQTITQTVSANVQQDRKAQSVKDTSFSATVGKHTTSIPVGPSRMNNIPVDIKQVK</sequence>
<dbReference type="Gene3D" id="6.10.250.1080">
    <property type="match status" value="1"/>
</dbReference>
<protein>
    <recommendedName>
        <fullName evidence="2">Mitochondria-eating protein C-terminal domain-containing protein</fullName>
    </recommendedName>
</protein>
<reference evidence="3" key="1">
    <citation type="journal article" date="2019" name="bioRxiv">
        <title>The Genome of the Zebra Mussel, Dreissena polymorpha: A Resource for Invasive Species Research.</title>
        <authorList>
            <person name="McCartney M.A."/>
            <person name="Auch B."/>
            <person name="Kono T."/>
            <person name="Mallez S."/>
            <person name="Zhang Y."/>
            <person name="Obille A."/>
            <person name="Becker A."/>
            <person name="Abrahante J.E."/>
            <person name="Garbe J."/>
            <person name="Badalamenti J.P."/>
            <person name="Herman A."/>
            <person name="Mangelson H."/>
            <person name="Liachko I."/>
            <person name="Sullivan S."/>
            <person name="Sone E.D."/>
            <person name="Koren S."/>
            <person name="Silverstein K.A.T."/>
            <person name="Beckman K.B."/>
            <person name="Gohl D.M."/>
        </authorList>
    </citation>
    <scope>NUCLEOTIDE SEQUENCE</scope>
    <source>
        <strain evidence="3">Duluth1</strain>
        <tissue evidence="3">Whole animal</tissue>
    </source>
</reference>
<feature type="region of interest" description="Disordered" evidence="1">
    <location>
        <begin position="550"/>
        <end position="619"/>
    </location>
</feature>
<dbReference type="AlphaFoldDB" id="A0A9D4QPW4"/>
<feature type="compositionally biased region" description="Polar residues" evidence="1">
    <location>
        <begin position="560"/>
        <end position="578"/>
    </location>
</feature>